<evidence type="ECO:0000313" key="13">
    <source>
        <dbReference type="EMBL" id="KJH82371.1"/>
    </source>
</evidence>
<dbReference type="PATRIC" id="fig|316.101.peg.943"/>
<dbReference type="PROSITE" id="PS50885">
    <property type="entry name" value="HAMP"/>
    <property type="match status" value="1"/>
</dbReference>
<sequence>MLRKLKISHRTLLFFALVAVLLTALGLFSLMQMAAIRAAGSEIDSDWMPSQAAADDMALNFAHVRIESMRQLAFHDAETLRKSGEEIAAAMTEIGRLMVRYENHISNPDEARTFSIVKEVYANYPQALQDRQRVLDSNLSAEQAARAEARVNDLSHQFEQALSKLRSFNEEGAHHAVEAATSVYQKAQMVIASVILIALVSTVALALLLTASIVRPMRRAVAVSNQIAKGDLTHDVHVDGNDEATELLASLSEMQINLRNIIGQINDSAHVLTASAEEMSAVMLDSTQGLQRQNDQIEQAATAVNEMTCAVEEVASNAVSTSEASRASSESAQQGRKQLEEAIASIQALADDVVSASARAGELADQTHNITRVLDVIRAVADQTNLLALNAAIEAARAGDAGRGFAVVADEVRALAKRTGESTREIESMIGSIQQGTGRTVEALQQGAARAQGTLDKAEAAGVALVRIAETVAGINERNLVIASASEEQAQVAREIDRNLVSIRDLSVQTSAGAQQTSVATQELSRLAVGLNGLVRRFRM</sequence>
<evidence type="ECO:0000259" key="12">
    <source>
        <dbReference type="PROSITE" id="PS50885"/>
    </source>
</evidence>
<proteinExistence type="inferred from homology"/>
<keyword evidence="9" id="KW-0175">Coiled coil</keyword>
<feature type="coiled-coil region" evidence="9">
    <location>
        <begin position="144"/>
        <end position="171"/>
    </location>
</feature>
<dbReference type="PROSITE" id="PS50111">
    <property type="entry name" value="CHEMOTAXIS_TRANSDUC_2"/>
    <property type="match status" value="1"/>
</dbReference>
<dbReference type="OrthoDB" id="8724574at2"/>
<dbReference type="SMART" id="SM00304">
    <property type="entry name" value="HAMP"/>
    <property type="match status" value="1"/>
</dbReference>
<dbReference type="RefSeq" id="WP_045161926.1">
    <property type="nucleotide sequence ID" value="NZ_JYHV01000015.1"/>
</dbReference>
<dbReference type="Pfam" id="PF00015">
    <property type="entry name" value="MCPsignal"/>
    <property type="match status" value="1"/>
</dbReference>
<dbReference type="InterPro" id="IPR003660">
    <property type="entry name" value="HAMP_dom"/>
</dbReference>
<dbReference type="GO" id="GO:0006935">
    <property type="term" value="P:chemotaxis"/>
    <property type="evidence" value="ECO:0007669"/>
    <property type="project" value="UniProtKB-KW"/>
</dbReference>
<dbReference type="GO" id="GO:0016020">
    <property type="term" value="C:membrane"/>
    <property type="evidence" value="ECO:0007669"/>
    <property type="project" value="UniProtKB-SubCell"/>
</dbReference>
<dbReference type="InterPro" id="IPR004089">
    <property type="entry name" value="MCPsignal_dom"/>
</dbReference>
<dbReference type="PANTHER" id="PTHR32089">
    <property type="entry name" value="METHYL-ACCEPTING CHEMOTAXIS PROTEIN MCPB"/>
    <property type="match status" value="1"/>
</dbReference>
<reference evidence="13 14" key="1">
    <citation type="submission" date="2015-02" db="EMBL/GenBank/DDBJ databases">
        <title>Draft genome sequence of Pseudomonas stutzeri NT0128 isolated from wheat (Triticum turgidum) rhizosphere.</title>
        <authorList>
            <person name="Tovi N."/>
            <person name="Frenk S."/>
            <person name="Hadar Y."/>
            <person name="Minz D."/>
        </authorList>
    </citation>
    <scope>NUCLEOTIDE SEQUENCE [LARGE SCALE GENOMIC DNA]</scope>
    <source>
        <strain evidence="13 14">NT0128</strain>
    </source>
</reference>
<dbReference type="SUPFAM" id="SSF58104">
    <property type="entry name" value="Methyl-accepting chemotaxis protein (MCP) signaling domain"/>
    <property type="match status" value="1"/>
</dbReference>
<evidence type="ECO:0000313" key="14">
    <source>
        <dbReference type="Proteomes" id="UP000032487"/>
    </source>
</evidence>
<dbReference type="InterPro" id="IPR004090">
    <property type="entry name" value="Chemotax_Me-accpt_rcpt"/>
</dbReference>
<evidence type="ECO:0000256" key="5">
    <source>
        <dbReference type="ARBA" id="ARBA00023136"/>
    </source>
</evidence>
<dbReference type="Gene3D" id="1.10.287.950">
    <property type="entry name" value="Methyl-accepting chemotaxis protein"/>
    <property type="match status" value="1"/>
</dbReference>
<name>A0A0D9ASL3_STUST</name>
<dbReference type="GO" id="GO:0004888">
    <property type="term" value="F:transmembrane signaling receptor activity"/>
    <property type="evidence" value="ECO:0007669"/>
    <property type="project" value="InterPro"/>
</dbReference>
<evidence type="ECO:0000259" key="11">
    <source>
        <dbReference type="PROSITE" id="PS50111"/>
    </source>
</evidence>
<feature type="transmembrane region" description="Helical" evidence="10">
    <location>
        <begin position="189"/>
        <end position="209"/>
    </location>
</feature>
<keyword evidence="4 10" id="KW-1133">Transmembrane helix</keyword>
<comment type="subcellular location">
    <subcellularLocation>
        <location evidence="1">Membrane</location>
        <topology evidence="1">Multi-pass membrane protein</topology>
    </subcellularLocation>
</comment>
<evidence type="ECO:0000256" key="4">
    <source>
        <dbReference type="ARBA" id="ARBA00022989"/>
    </source>
</evidence>
<keyword evidence="3 10" id="KW-0812">Transmembrane</keyword>
<dbReference type="EMBL" id="JYHV01000015">
    <property type="protein sequence ID" value="KJH82371.1"/>
    <property type="molecule type" value="Genomic_DNA"/>
</dbReference>
<keyword evidence="5 10" id="KW-0472">Membrane</keyword>
<comment type="similarity">
    <text evidence="7">Belongs to the methyl-accepting chemotaxis (MCP) protein family.</text>
</comment>
<evidence type="ECO:0000256" key="8">
    <source>
        <dbReference type="PROSITE-ProRule" id="PRU00284"/>
    </source>
</evidence>
<dbReference type="InterPro" id="IPR024478">
    <property type="entry name" value="HlyB_4HB_MCP"/>
</dbReference>
<evidence type="ECO:0000256" key="6">
    <source>
        <dbReference type="ARBA" id="ARBA00023224"/>
    </source>
</evidence>
<dbReference type="Pfam" id="PF00672">
    <property type="entry name" value="HAMP"/>
    <property type="match status" value="1"/>
</dbReference>
<evidence type="ECO:0000256" key="1">
    <source>
        <dbReference type="ARBA" id="ARBA00004141"/>
    </source>
</evidence>
<evidence type="ECO:0000256" key="2">
    <source>
        <dbReference type="ARBA" id="ARBA00022500"/>
    </source>
</evidence>
<keyword evidence="2" id="KW-0145">Chemotaxis</keyword>
<dbReference type="AlphaFoldDB" id="A0A0D9ASL3"/>
<dbReference type="Proteomes" id="UP000032487">
    <property type="component" value="Unassembled WGS sequence"/>
</dbReference>
<protein>
    <recommendedName>
        <fullName evidence="15">Methyl-accepting chemotaxis protein</fullName>
    </recommendedName>
</protein>
<dbReference type="FunFam" id="1.10.287.950:FF:000001">
    <property type="entry name" value="Methyl-accepting chemotaxis sensory transducer"/>
    <property type="match status" value="1"/>
</dbReference>
<evidence type="ECO:0008006" key="15">
    <source>
        <dbReference type="Google" id="ProtNLM"/>
    </source>
</evidence>
<organism evidence="13 14">
    <name type="scientific">Stutzerimonas stutzeri</name>
    <name type="common">Pseudomonas stutzeri</name>
    <dbReference type="NCBI Taxonomy" id="316"/>
    <lineage>
        <taxon>Bacteria</taxon>
        <taxon>Pseudomonadati</taxon>
        <taxon>Pseudomonadota</taxon>
        <taxon>Gammaproteobacteria</taxon>
        <taxon>Pseudomonadales</taxon>
        <taxon>Pseudomonadaceae</taxon>
        <taxon>Stutzerimonas</taxon>
    </lineage>
</organism>
<dbReference type="SMART" id="SM00283">
    <property type="entry name" value="MA"/>
    <property type="match status" value="1"/>
</dbReference>
<evidence type="ECO:0000256" key="7">
    <source>
        <dbReference type="ARBA" id="ARBA00029447"/>
    </source>
</evidence>
<evidence type="ECO:0000256" key="3">
    <source>
        <dbReference type="ARBA" id="ARBA00022692"/>
    </source>
</evidence>
<dbReference type="GO" id="GO:0007165">
    <property type="term" value="P:signal transduction"/>
    <property type="evidence" value="ECO:0007669"/>
    <property type="project" value="UniProtKB-KW"/>
</dbReference>
<dbReference type="CDD" id="cd06225">
    <property type="entry name" value="HAMP"/>
    <property type="match status" value="1"/>
</dbReference>
<evidence type="ECO:0000256" key="9">
    <source>
        <dbReference type="SAM" id="Coils"/>
    </source>
</evidence>
<accession>A0A0D9ASL3</accession>
<keyword evidence="6 8" id="KW-0807">Transducer</keyword>
<dbReference type="PRINTS" id="PR00260">
    <property type="entry name" value="CHEMTRNSDUCR"/>
</dbReference>
<gene>
    <name evidence="13" type="ORF">UF78_09550</name>
</gene>
<dbReference type="Pfam" id="PF12729">
    <property type="entry name" value="4HB_MCP_1"/>
    <property type="match status" value="1"/>
</dbReference>
<feature type="domain" description="Methyl-accepting transducer" evidence="11">
    <location>
        <begin position="268"/>
        <end position="504"/>
    </location>
</feature>
<dbReference type="PANTHER" id="PTHR32089:SF120">
    <property type="entry name" value="METHYL-ACCEPTING CHEMOTAXIS PROTEIN TLPQ"/>
    <property type="match status" value="1"/>
</dbReference>
<evidence type="ECO:0000256" key="10">
    <source>
        <dbReference type="SAM" id="Phobius"/>
    </source>
</evidence>
<comment type="caution">
    <text evidence="13">The sequence shown here is derived from an EMBL/GenBank/DDBJ whole genome shotgun (WGS) entry which is preliminary data.</text>
</comment>
<feature type="domain" description="HAMP" evidence="12">
    <location>
        <begin position="211"/>
        <end position="263"/>
    </location>
</feature>